<protein>
    <recommendedName>
        <fullName evidence="11">Membrane insertase YidC/Oxa/ALB C-terminal domain-containing protein</fullName>
    </recommendedName>
</protein>
<dbReference type="PANTHER" id="PTHR12428">
    <property type="entry name" value="OXA1"/>
    <property type="match status" value="1"/>
</dbReference>
<keyword evidence="8 10" id="KW-0472">Membrane</keyword>
<dbReference type="Proteomes" id="UP001642520">
    <property type="component" value="Unassembled WGS sequence"/>
</dbReference>
<accession>A0ABP1N615</accession>
<dbReference type="InterPro" id="IPR028055">
    <property type="entry name" value="YidC/Oxa/ALB_C"/>
</dbReference>
<feature type="transmembrane region" description="Helical" evidence="10">
    <location>
        <begin position="276"/>
        <end position="295"/>
    </location>
</feature>
<evidence type="ECO:0000256" key="5">
    <source>
        <dbReference type="ARBA" id="ARBA00022946"/>
    </source>
</evidence>
<feature type="transmembrane region" description="Helical" evidence="10">
    <location>
        <begin position="154"/>
        <end position="176"/>
    </location>
</feature>
<dbReference type="CDD" id="cd20069">
    <property type="entry name" value="5TM_Oxa1-like"/>
    <property type="match status" value="1"/>
</dbReference>
<comment type="caution">
    <text evidence="12">The sequence shown here is derived from an EMBL/GenBank/DDBJ whole genome shotgun (WGS) entry which is preliminary data.</text>
</comment>
<dbReference type="InterPro" id="IPR001708">
    <property type="entry name" value="YidC/ALB3/OXA1/COX18"/>
</dbReference>
<evidence type="ECO:0000256" key="8">
    <source>
        <dbReference type="ARBA" id="ARBA00023136"/>
    </source>
</evidence>
<dbReference type="PANTHER" id="PTHR12428:SF66">
    <property type="entry name" value="MITOCHONDRIAL INNER MEMBRANE PROTEIN OXA1L"/>
    <property type="match status" value="1"/>
</dbReference>
<keyword evidence="6 10" id="KW-1133">Transmembrane helix</keyword>
<evidence type="ECO:0000256" key="10">
    <source>
        <dbReference type="SAM" id="Phobius"/>
    </source>
</evidence>
<comment type="similarity">
    <text evidence="2 9">Belongs to the OXA1/ALB3/YidC family.</text>
</comment>
<evidence type="ECO:0000313" key="12">
    <source>
        <dbReference type="EMBL" id="CAL7935392.1"/>
    </source>
</evidence>
<keyword evidence="7" id="KW-0496">Mitochondrion</keyword>
<evidence type="ECO:0000256" key="2">
    <source>
        <dbReference type="ARBA" id="ARBA00009877"/>
    </source>
</evidence>
<feature type="domain" description="Membrane insertase YidC/Oxa/ALB C-terminal" evidence="11">
    <location>
        <begin position="156"/>
        <end position="346"/>
    </location>
</feature>
<evidence type="ECO:0000256" key="1">
    <source>
        <dbReference type="ARBA" id="ARBA00004448"/>
    </source>
</evidence>
<name>A0ABP1N615_XYLVO</name>
<evidence type="ECO:0000256" key="7">
    <source>
        <dbReference type="ARBA" id="ARBA00023128"/>
    </source>
</evidence>
<keyword evidence="4" id="KW-0999">Mitochondrion inner membrane</keyword>
<keyword evidence="5" id="KW-0809">Transit peptide</keyword>
<dbReference type="EMBL" id="CAXAJV020001283">
    <property type="protein sequence ID" value="CAL7935392.1"/>
    <property type="molecule type" value="Genomic_DNA"/>
</dbReference>
<feature type="transmembrane region" description="Helical" evidence="10">
    <location>
        <begin position="315"/>
        <end position="334"/>
    </location>
</feature>
<evidence type="ECO:0000256" key="4">
    <source>
        <dbReference type="ARBA" id="ARBA00022792"/>
    </source>
</evidence>
<reference evidence="12 13" key="1">
    <citation type="submission" date="2024-08" db="EMBL/GenBank/DDBJ databases">
        <authorList>
            <person name="Will J Nash"/>
            <person name="Angela Man"/>
            <person name="Seanna McTaggart"/>
            <person name="Kendall Baker"/>
            <person name="Tom Barker"/>
            <person name="Leah Catchpole"/>
            <person name="Alex Durrant"/>
            <person name="Karim Gharbi"/>
            <person name="Naomi Irish"/>
            <person name="Gemy Kaithakottil"/>
            <person name="Debby Ku"/>
            <person name="Aaliyah Providence"/>
            <person name="Felix Shaw"/>
            <person name="David Swarbreck"/>
            <person name="Chris Watkins"/>
            <person name="Ann M. McCartney"/>
            <person name="Giulio Formenti"/>
            <person name="Alice Mouton"/>
            <person name="Noel Vella"/>
            <person name="Bjorn M von Reumont"/>
            <person name="Adriana Vella"/>
            <person name="Wilfried Haerty"/>
        </authorList>
    </citation>
    <scope>NUCLEOTIDE SEQUENCE [LARGE SCALE GENOMIC DNA]</scope>
</reference>
<evidence type="ECO:0000256" key="9">
    <source>
        <dbReference type="RuleBase" id="RU003945"/>
    </source>
</evidence>
<evidence type="ECO:0000256" key="6">
    <source>
        <dbReference type="ARBA" id="ARBA00022989"/>
    </source>
</evidence>
<organism evidence="12 13">
    <name type="scientific">Xylocopa violacea</name>
    <name type="common">Violet carpenter bee</name>
    <name type="synonym">Apis violacea</name>
    <dbReference type="NCBI Taxonomy" id="135666"/>
    <lineage>
        <taxon>Eukaryota</taxon>
        <taxon>Metazoa</taxon>
        <taxon>Ecdysozoa</taxon>
        <taxon>Arthropoda</taxon>
        <taxon>Hexapoda</taxon>
        <taxon>Insecta</taxon>
        <taxon>Pterygota</taxon>
        <taxon>Neoptera</taxon>
        <taxon>Endopterygota</taxon>
        <taxon>Hymenoptera</taxon>
        <taxon>Apocrita</taxon>
        <taxon>Aculeata</taxon>
        <taxon>Apoidea</taxon>
        <taxon>Anthophila</taxon>
        <taxon>Apidae</taxon>
        <taxon>Xylocopa</taxon>
        <taxon>Xylocopa</taxon>
    </lineage>
</organism>
<keyword evidence="3 9" id="KW-0812">Transmembrane</keyword>
<dbReference type="Pfam" id="PF02096">
    <property type="entry name" value="60KD_IMP"/>
    <property type="match status" value="1"/>
</dbReference>
<keyword evidence="13" id="KW-1185">Reference proteome</keyword>
<comment type="subcellular location">
    <subcellularLocation>
        <location evidence="9">Membrane</location>
        <topology evidence="9">Multi-pass membrane protein</topology>
    </subcellularLocation>
    <subcellularLocation>
        <location evidence="1">Mitochondrion inner membrane</location>
        <topology evidence="1">Multi-pass membrane protein</topology>
    </subcellularLocation>
</comment>
<proteinExistence type="inferred from homology"/>
<evidence type="ECO:0000256" key="3">
    <source>
        <dbReference type="ARBA" id="ARBA00022692"/>
    </source>
</evidence>
<gene>
    <name evidence="12" type="ORF">XYLVIOL_LOCUS1565</name>
</gene>
<sequence length="436" mass="49108">MFARLSVDIGRKFLKTTVCFQNVTECQFSRLAHNSINRRLEKGIIFNNRKHSKVYGTYFVRYESTVHVTGKEAVSNTPSAQTQGVVNINDAVPAKDLLSEIPDPPVPLTQEIAQAVHAVHANGEATLESIGLGGYSPIGLIQMYFEWLHISCDLPWWAAVVSTAFVLKIVTFPFAVNAQKNSVKMQNVMPEVLELQERMTEARKSGNMQEAAMQAYEFQQYFKRNKIKMFPISAMLRFGLHVPIFVALREMGNAPVESLKDGGLWWFTDLSACDPYYILPLCTSVTMFLVTEYMLKSNAAKLTPLMIYSLRGIPVISFLFAMNFPGVLLCYWVTSNFLTIIENALFKTDTVKRILKFPAIIKHPQKTKILNKTFKEAFIDSWSNMKVSTKLADHARADIIQFNEAAKGPLTKTFKYNPLNNVQKGTSAASMSAIKK</sequence>
<evidence type="ECO:0000259" key="11">
    <source>
        <dbReference type="Pfam" id="PF02096"/>
    </source>
</evidence>
<evidence type="ECO:0000313" key="13">
    <source>
        <dbReference type="Proteomes" id="UP001642520"/>
    </source>
</evidence>